<keyword evidence="2" id="KW-1185">Reference proteome</keyword>
<dbReference type="AlphaFoldDB" id="A0A0G4IHM6"/>
<protein>
    <submittedName>
        <fullName evidence="1">Uncharacterized protein</fullName>
    </submittedName>
</protein>
<proteinExistence type="predicted"/>
<gene>
    <name evidence="1" type="ORF">PBRA_000517</name>
</gene>
<dbReference type="EMBL" id="CDSF01000001">
    <property type="protein sequence ID" value="CEO94731.1"/>
    <property type="molecule type" value="Genomic_DNA"/>
</dbReference>
<reference evidence="1 2" key="1">
    <citation type="submission" date="2015-02" db="EMBL/GenBank/DDBJ databases">
        <authorList>
            <person name="Chooi Y.-H."/>
        </authorList>
    </citation>
    <scope>NUCLEOTIDE SEQUENCE [LARGE SCALE GENOMIC DNA]</scope>
    <source>
        <strain evidence="1">E3</strain>
    </source>
</reference>
<evidence type="ECO:0000313" key="1">
    <source>
        <dbReference type="EMBL" id="CEO94731.1"/>
    </source>
</evidence>
<dbReference type="Proteomes" id="UP000039324">
    <property type="component" value="Unassembled WGS sequence"/>
</dbReference>
<organism evidence="1 2">
    <name type="scientific">Plasmodiophora brassicae</name>
    <name type="common">Clubroot disease agent</name>
    <dbReference type="NCBI Taxonomy" id="37360"/>
    <lineage>
        <taxon>Eukaryota</taxon>
        <taxon>Sar</taxon>
        <taxon>Rhizaria</taxon>
        <taxon>Endomyxa</taxon>
        <taxon>Phytomyxea</taxon>
        <taxon>Plasmodiophorida</taxon>
        <taxon>Plasmodiophoridae</taxon>
        <taxon>Plasmodiophora</taxon>
    </lineage>
</organism>
<sequence>LVPSEVSHAVRTRFPHAVTASSQWQQHKTVGGTSICRKSQFIFCRVCDGSVESAAGRCPAERHEPMKSIGAAAGCYRPCMVLLVRVLVSGLRVVVAVIDMAFRPLKLWGIIVHWLLSQCNMALVDAIYEFAALYANLQTRLTSTVPWSNVQRMYNSRTDAGFRTFMALIEPLMFEWMNNFDVEDIIDIVDDIFDFLDAMTSAIVNLPVTVIKLSLFPVVATAEALVTKSSGRVYNSMCGPDQPLRVLAE</sequence>
<name>A0A0G4IHM6_PLABS</name>
<accession>A0A0G4IHM6</accession>
<feature type="non-terminal residue" evidence="1">
    <location>
        <position position="1"/>
    </location>
</feature>
<evidence type="ECO:0000313" key="2">
    <source>
        <dbReference type="Proteomes" id="UP000039324"/>
    </source>
</evidence>